<comment type="caution">
    <text evidence="2">The sequence shown here is derived from an EMBL/GenBank/DDBJ whole genome shotgun (WGS) entry which is preliminary data.</text>
</comment>
<reference evidence="2" key="1">
    <citation type="submission" date="2022-01" db="EMBL/GenBank/DDBJ databases">
        <title>Jiella avicenniae sp. nov., a novel endophytic bacterium isolated from bark of Avicennia marina.</title>
        <authorList>
            <person name="Tuo L."/>
        </authorList>
    </citation>
    <scope>NUCLEOTIDE SEQUENCE</scope>
    <source>
        <strain evidence="2">CBK1P-4</strain>
    </source>
</reference>
<proteinExistence type="predicted"/>
<accession>A0A9X1P341</accession>
<organism evidence="2 3">
    <name type="scientific">Jiella avicenniae</name>
    <dbReference type="NCBI Taxonomy" id="2907202"/>
    <lineage>
        <taxon>Bacteria</taxon>
        <taxon>Pseudomonadati</taxon>
        <taxon>Pseudomonadota</taxon>
        <taxon>Alphaproteobacteria</taxon>
        <taxon>Hyphomicrobiales</taxon>
        <taxon>Aurantimonadaceae</taxon>
        <taxon>Jiella</taxon>
    </lineage>
</organism>
<dbReference type="AlphaFoldDB" id="A0A9X1P341"/>
<evidence type="ECO:0000259" key="1">
    <source>
        <dbReference type="Pfam" id="PF10686"/>
    </source>
</evidence>
<keyword evidence="3" id="KW-1185">Reference proteome</keyword>
<feature type="domain" description="YspA cpYpsA-related SLOG" evidence="1">
    <location>
        <begin position="1"/>
        <end position="67"/>
    </location>
</feature>
<evidence type="ECO:0000313" key="3">
    <source>
        <dbReference type="Proteomes" id="UP001139035"/>
    </source>
</evidence>
<evidence type="ECO:0000313" key="2">
    <source>
        <dbReference type="EMBL" id="MCE7028458.1"/>
    </source>
</evidence>
<dbReference type="InterPro" id="IPR019627">
    <property type="entry name" value="YAcAr"/>
</dbReference>
<dbReference type="SUPFAM" id="SSF102405">
    <property type="entry name" value="MCP/YpsA-like"/>
    <property type="match status" value="1"/>
</dbReference>
<dbReference type="EMBL" id="JAJUWU010000009">
    <property type="protein sequence ID" value="MCE7028458.1"/>
    <property type="molecule type" value="Genomic_DNA"/>
</dbReference>
<dbReference type="RefSeq" id="WP_233719616.1">
    <property type="nucleotide sequence ID" value="NZ_JAJUWU010000009.1"/>
</dbReference>
<name>A0A9X1P341_9HYPH</name>
<protein>
    <submittedName>
        <fullName evidence="2">DUF2493 domain-containing protein</fullName>
    </submittedName>
</protein>
<dbReference type="Proteomes" id="UP001139035">
    <property type="component" value="Unassembled WGS sequence"/>
</dbReference>
<sequence length="116" mass="12538">MRVLVCGGRDFSDENAAWNNLSRLFDEIGDPSIIIHGGSPGADSIAEDYAQRTNCRSHAFRANWKKHGKAAGPICNQRMIDEGKPDVVVAFPGGRGTADMVRRAKDAGIRVIEVSA</sequence>
<dbReference type="Pfam" id="PF10686">
    <property type="entry name" value="YAcAr"/>
    <property type="match status" value="1"/>
</dbReference>
<gene>
    <name evidence="2" type="ORF">LZD57_10700</name>
</gene>